<keyword evidence="4" id="KW-0539">Nucleus</keyword>
<evidence type="ECO:0000256" key="4">
    <source>
        <dbReference type="ARBA" id="ARBA00023242"/>
    </source>
</evidence>
<dbReference type="InterPro" id="IPR019775">
    <property type="entry name" value="WD40_repeat_CS"/>
</dbReference>
<dbReference type="AlphaFoldDB" id="A0AAD3TU17"/>
<evidence type="ECO:0000256" key="3">
    <source>
        <dbReference type="ARBA" id="ARBA00022737"/>
    </source>
</evidence>
<dbReference type="PROSITE" id="PS00678">
    <property type="entry name" value="WD_REPEATS_1"/>
    <property type="match status" value="1"/>
</dbReference>
<dbReference type="InterPro" id="IPR039241">
    <property type="entry name" value="Rrp9-like"/>
</dbReference>
<feature type="compositionally biased region" description="Acidic residues" evidence="6">
    <location>
        <begin position="46"/>
        <end position="57"/>
    </location>
</feature>
<gene>
    <name evidence="7" type="primary">RRP9</name>
    <name evidence="7" type="ORF">CspeluHIS016_0307500</name>
</gene>
<keyword evidence="8" id="KW-1185">Reference proteome</keyword>
<dbReference type="PROSITE" id="PS50294">
    <property type="entry name" value="WD_REPEATS_REGION"/>
    <property type="match status" value="1"/>
</dbReference>
<evidence type="ECO:0000256" key="1">
    <source>
        <dbReference type="ARBA" id="ARBA00004123"/>
    </source>
</evidence>
<dbReference type="FunFam" id="2.130.10.10:FF:000899">
    <property type="entry name" value="Chromosome 15, whole genome shotgun sequence"/>
    <property type="match status" value="1"/>
</dbReference>
<sequence>MVDPFFQSTKKRKRPSNNGRGRGGSGSSRLPRASKEQVQEARDEELSSADEGGLEAIDDIDFQKDRAPHTLDDADFVDANETAAEKRVRLARGYLDKVRAEVAAQRETGDYDAEEIDRELIASRLRQEVDEAEGRIHRFYSAAEASGSRFKSTQHPPTGIAMTATGRIYTSMKNGSVLRFDRETLEHRPLRVEGGGHKGAVLCVAASEDGKWVVTGGQDKIVGVWDMSGDEPRWAAGMRGHKDAVSSVVIPPLANASAHILSASLGRHLTLHSLSTLSALDTFFGHQDSITSVSALKPTACVTAGSRDRTCRWWKVEEEVQLVLRSGGKTKADGREFFEGSVDVVCALDDSHFVSGGDSGTLAFWSTGKKKPQFSHHLAHGLDTDGRNLFPSTVEPSPRWITALAAIRGTNIVVSGSWDGRIRFWAIDSNLRSFKPAGEIAVDGFVNDIQILALPEGVVLVAAIGKEPRLGRWLTLDAAKNGVFVAKVDLTVAEEVDDE</sequence>
<feature type="repeat" description="WD" evidence="5">
    <location>
        <begin position="283"/>
        <end position="324"/>
    </location>
</feature>
<dbReference type="Pfam" id="PF00400">
    <property type="entry name" value="WD40"/>
    <property type="match status" value="3"/>
</dbReference>
<dbReference type="InterPro" id="IPR015943">
    <property type="entry name" value="WD40/YVTN_repeat-like_dom_sf"/>
</dbReference>
<keyword evidence="2 5" id="KW-0853">WD repeat</keyword>
<evidence type="ECO:0008006" key="9">
    <source>
        <dbReference type="Google" id="ProtNLM"/>
    </source>
</evidence>
<feature type="repeat" description="WD" evidence="5">
    <location>
        <begin position="194"/>
        <end position="228"/>
    </location>
</feature>
<dbReference type="PROSITE" id="PS50082">
    <property type="entry name" value="WD_REPEATS_2"/>
    <property type="match status" value="2"/>
</dbReference>
<dbReference type="PANTHER" id="PTHR19865:SF0">
    <property type="entry name" value="U3 SMALL NUCLEOLAR RNA-INTERACTING PROTEIN 2"/>
    <property type="match status" value="1"/>
</dbReference>
<dbReference type="GO" id="GO:0034511">
    <property type="term" value="F:U3 snoRNA binding"/>
    <property type="evidence" value="ECO:0007669"/>
    <property type="project" value="InterPro"/>
</dbReference>
<dbReference type="PANTHER" id="PTHR19865">
    <property type="entry name" value="U3 SMALL NUCLEOLAR RNA INTERACTING PROTEIN 2"/>
    <property type="match status" value="1"/>
</dbReference>
<evidence type="ECO:0000256" key="5">
    <source>
        <dbReference type="PROSITE-ProRule" id="PRU00221"/>
    </source>
</evidence>
<dbReference type="EMBL" id="BTCM01000003">
    <property type="protein sequence ID" value="GMK56910.1"/>
    <property type="molecule type" value="Genomic_DNA"/>
</dbReference>
<feature type="region of interest" description="Disordered" evidence="6">
    <location>
        <begin position="1"/>
        <end position="57"/>
    </location>
</feature>
<accession>A0AAD3TU17</accession>
<dbReference type="Proteomes" id="UP001222932">
    <property type="component" value="Unassembled WGS sequence"/>
</dbReference>
<name>A0AAD3TU17_9TREE</name>
<evidence type="ECO:0000313" key="8">
    <source>
        <dbReference type="Proteomes" id="UP001222932"/>
    </source>
</evidence>
<dbReference type="Gene3D" id="2.130.10.10">
    <property type="entry name" value="YVTN repeat-like/Quinoprotein amine dehydrogenase"/>
    <property type="match status" value="1"/>
</dbReference>
<comment type="caution">
    <text evidence="7">The sequence shown here is derived from an EMBL/GenBank/DDBJ whole genome shotgun (WGS) entry which is preliminary data.</text>
</comment>
<dbReference type="InterPro" id="IPR036322">
    <property type="entry name" value="WD40_repeat_dom_sf"/>
</dbReference>
<keyword evidence="3" id="KW-0677">Repeat</keyword>
<evidence type="ECO:0000256" key="2">
    <source>
        <dbReference type="ARBA" id="ARBA00022574"/>
    </source>
</evidence>
<feature type="compositionally biased region" description="Basic and acidic residues" evidence="6">
    <location>
        <begin position="33"/>
        <end position="45"/>
    </location>
</feature>
<proteinExistence type="predicted"/>
<comment type="subcellular location">
    <subcellularLocation>
        <location evidence="1">Nucleus</location>
    </subcellularLocation>
</comment>
<protein>
    <recommendedName>
        <fullName evidence="9">WD40 repeat-like protein</fullName>
    </recommendedName>
</protein>
<dbReference type="InterPro" id="IPR001680">
    <property type="entry name" value="WD40_rpt"/>
</dbReference>
<organism evidence="7 8">
    <name type="scientific">Cutaneotrichosporon spelunceum</name>
    <dbReference type="NCBI Taxonomy" id="1672016"/>
    <lineage>
        <taxon>Eukaryota</taxon>
        <taxon>Fungi</taxon>
        <taxon>Dikarya</taxon>
        <taxon>Basidiomycota</taxon>
        <taxon>Agaricomycotina</taxon>
        <taxon>Tremellomycetes</taxon>
        <taxon>Trichosporonales</taxon>
        <taxon>Trichosporonaceae</taxon>
        <taxon>Cutaneotrichosporon</taxon>
    </lineage>
</organism>
<evidence type="ECO:0000313" key="7">
    <source>
        <dbReference type="EMBL" id="GMK56910.1"/>
    </source>
</evidence>
<dbReference type="GO" id="GO:0032040">
    <property type="term" value="C:small-subunit processome"/>
    <property type="evidence" value="ECO:0007669"/>
    <property type="project" value="TreeGrafter"/>
</dbReference>
<dbReference type="SUPFAM" id="SSF50978">
    <property type="entry name" value="WD40 repeat-like"/>
    <property type="match status" value="1"/>
</dbReference>
<reference evidence="7" key="2">
    <citation type="submission" date="2023-06" db="EMBL/GenBank/DDBJ databases">
        <authorList>
            <person name="Kobayashi Y."/>
            <person name="Kayamori A."/>
            <person name="Aoki K."/>
            <person name="Shiwa Y."/>
            <person name="Fujita N."/>
            <person name="Sugita T."/>
            <person name="Iwasaki W."/>
            <person name="Tanaka N."/>
            <person name="Takashima M."/>
        </authorList>
    </citation>
    <scope>NUCLEOTIDE SEQUENCE</scope>
    <source>
        <strain evidence="7">HIS016</strain>
    </source>
</reference>
<evidence type="ECO:0000256" key="6">
    <source>
        <dbReference type="SAM" id="MobiDB-lite"/>
    </source>
</evidence>
<dbReference type="SMART" id="SM00320">
    <property type="entry name" value="WD40"/>
    <property type="match status" value="5"/>
</dbReference>
<reference evidence="7" key="1">
    <citation type="journal article" date="2023" name="BMC Genomics">
        <title>Chromosome-level genome assemblies of Cutaneotrichosporon spp. (Trichosporonales, Basidiomycota) reveal imbalanced evolution between nucleotide sequences and chromosome synteny.</title>
        <authorList>
            <person name="Kobayashi Y."/>
            <person name="Kayamori A."/>
            <person name="Aoki K."/>
            <person name="Shiwa Y."/>
            <person name="Matsutani M."/>
            <person name="Fujita N."/>
            <person name="Sugita T."/>
            <person name="Iwasaki W."/>
            <person name="Tanaka N."/>
            <person name="Takashima M."/>
        </authorList>
    </citation>
    <scope>NUCLEOTIDE SEQUENCE</scope>
    <source>
        <strain evidence="7">HIS016</strain>
    </source>
</reference>